<evidence type="ECO:0000313" key="1">
    <source>
        <dbReference type="EMBL" id="CAI0460774.1"/>
    </source>
</evidence>
<evidence type="ECO:0000313" key="2">
    <source>
        <dbReference type="Proteomes" id="UP001154282"/>
    </source>
</evidence>
<proteinExistence type="predicted"/>
<organism evidence="1 2">
    <name type="scientific">Linum tenue</name>
    <dbReference type="NCBI Taxonomy" id="586396"/>
    <lineage>
        <taxon>Eukaryota</taxon>
        <taxon>Viridiplantae</taxon>
        <taxon>Streptophyta</taxon>
        <taxon>Embryophyta</taxon>
        <taxon>Tracheophyta</taxon>
        <taxon>Spermatophyta</taxon>
        <taxon>Magnoliopsida</taxon>
        <taxon>eudicotyledons</taxon>
        <taxon>Gunneridae</taxon>
        <taxon>Pentapetalae</taxon>
        <taxon>rosids</taxon>
        <taxon>fabids</taxon>
        <taxon>Malpighiales</taxon>
        <taxon>Linaceae</taxon>
        <taxon>Linum</taxon>
    </lineage>
</organism>
<keyword evidence="2" id="KW-1185">Reference proteome</keyword>
<protein>
    <recommendedName>
        <fullName evidence="3">HTH myb-type domain-containing protein</fullName>
    </recommendedName>
</protein>
<dbReference type="AlphaFoldDB" id="A0AAV0NQY4"/>
<reference evidence="1" key="1">
    <citation type="submission" date="2022-08" db="EMBL/GenBank/DDBJ databases">
        <authorList>
            <person name="Gutierrez-Valencia J."/>
        </authorList>
    </citation>
    <scope>NUCLEOTIDE SEQUENCE</scope>
</reference>
<name>A0AAV0NQY4_9ROSI</name>
<gene>
    <name evidence="1" type="ORF">LITE_LOCUS34628</name>
</gene>
<comment type="caution">
    <text evidence="1">The sequence shown here is derived from an EMBL/GenBank/DDBJ whole genome shotgun (WGS) entry which is preliminary data.</text>
</comment>
<sequence length="31" mass="3566">MNHIQPNVNRGKYSAEEEETILNLHSTLGNR</sequence>
<dbReference type="EMBL" id="CAMGYJ010000008">
    <property type="protein sequence ID" value="CAI0460774.1"/>
    <property type="molecule type" value="Genomic_DNA"/>
</dbReference>
<evidence type="ECO:0008006" key="3">
    <source>
        <dbReference type="Google" id="ProtNLM"/>
    </source>
</evidence>
<dbReference type="Proteomes" id="UP001154282">
    <property type="component" value="Unassembled WGS sequence"/>
</dbReference>
<accession>A0AAV0NQY4</accession>